<proteinExistence type="predicted"/>
<comment type="caution">
    <text evidence="1">The sequence shown here is derived from an EMBL/GenBank/DDBJ whole genome shotgun (WGS) entry which is preliminary data.</text>
</comment>
<gene>
    <name evidence="1" type="ORF">INT48_007752</name>
</gene>
<keyword evidence="2" id="KW-1185">Reference proteome</keyword>
<name>A0A8H7VST3_9FUNG</name>
<reference evidence="1" key="1">
    <citation type="submission" date="2021-01" db="EMBL/GenBank/DDBJ databases">
        <title>Metabolic potential, ecology and presence of endohyphal bacteria is reflected in genomic diversity of Mucoromycotina.</title>
        <authorList>
            <person name="Muszewska A."/>
            <person name="Okrasinska A."/>
            <person name="Steczkiewicz K."/>
            <person name="Drgas O."/>
            <person name="Orlowska M."/>
            <person name="Perlinska-Lenart U."/>
            <person name="Aleksandrzak-Piekarczyk T."/>
            <person name="Szatraj K."/>
            <person name="Zielenkiewicz U."/>
            <person name="Pilsyk S."/>
            <person name="Malc E."/>
            <person name="Mieczkowski P."/>
            <person name="Kruszewska J.S."/>
            <person name="Biernat P."/>
            <person name="Pawlowska J."/>
        </authorList>
    </citation>
    <scope>NUCLEOTIDE SEQUENCE</scope>
    <source>
        <strain evidence="1">WA0000018081</strain>
    </source>
</reference>
<accession>A0A8H7VST3</accession>
<dbReference type="AlphaFoldDB" id="A0A8H7VST3"/>
<dbReference type="Proteomes" id="UP000613177">
    <property type="component" value="Unassembled WGS sequence"/>
</dbReference>
<evidence type="ECO:0000313" key="2">
    <source>
        <dbReference type="Proteomes" id="UP000613177"/>
    </source>
</evidence>
<sequence length="154" mass="17897">MWQDAQELFRYNDLLIVESHPIAEHHFPPHADRLYNTLYSAGIIDHVAIDLEQAQVNVVYFTEDDDVTNIRDLDGPALTECCDRLHKVLLLTQPSMAVVVGLYLLKLFFVLDQPVSYGFYDERVWEDTGRLTVVYSVPNTRHRNRSMSVETMQR</sequence>
<organism evidence="1 2">
    <name type="scientific">Thamnidium elegans</name>
    <dbReference type="NCBI Taxonomy" id="101142"/>
    <lineage>
        <taxon>Eukaryota</taxon>
        <taxon>Fungi</taxon>
        <taxon>Fungi incertae sedis</taxon>
        <taxon>Mucoromycota</taxon>
        <taxon>Mucoromycotina</taxon>
        <taxon>Mucoromycetes</taxon>
        <taxon>Mucorales</taxon>
        <taxon>Mucorineae</taxon>
        <taxon>Mucoraceae</taxon>
        <taxon>Thamnidium</taxon>
    </lineage>
</organism>
<protein>
    <submittedName>
        <fullName evidence="1">Uncharacterized protein</fullName>
    </submittedName>
</protein>
<evidence type="ECO:0000313" key="1">
    <source>
        <dbReference type="EMBL" id="KAG2233316.1"/>
    </source>
</evidence>
<dbReference type="EMBL" id="JAEPRE010000083">
    <property type="protein sequence ID" value="KAG2233316.1"/>
    <property type="molecule type" value="Genomic_DNA"/>
</dbReference>